<evidence type="ECO:0000256" key="8">
    <source>
        <dbReference type="ARBA" id="ARBA00022898"/>
    </source>
</evidence>
<comment type="catalytic activity">
    <reaction evidence="11">
        <text>6-carboxyhexanoyl-[ACP] + L-alanine + H(+) = (8S)-8-amino-7-oxononanoate + holo-[ACP] + CO2</text>
        <dbReference type="Rhea" id="RHEA:42288"/>
        <dbReference type="Rhea" id="RHEA-COMP:9685"/>
        <dbReference type="Rhea" id="RHEA-COMP:9955"/>
        <dbReference type="ChEBI" id="CHEBI:15378"/>
        <dbReference type="ChEBI" id="CHEBI:16526"/>
        <dbReference type="ChEBI" id="CHEBI:57972"/>
        <dbReference type="ChEBI" id="CHEBI:64479"/>
        <dbReference type="ChEBI" id="CHEBI:78846"/>
        <dbReference type="ChEBI" id="CHEBI:149468"/>
        <dbReference type="EC" id="2.3.1.47"/>
    </reaction>
</comment>
<feature type="domain" description="Aminotransferase class I/classII large" evidence="13">
    <location>
        <begin position="31"/>
        <end position="369"/>
    </location>
</feature>
<dbReference type="PANTHER" id="PTHR13693:SF100">
    <property type="entry name" value="8-AMINO-7-OXONONANOATE SYNTHASE"/>
    <property type="match status" value="1"/>
</dbReference>
<evidence type="ECO:0000256" key="6">
    <source>
        <dbReference type="ARBA" id="ARBA00022679"/>
    </source>
</evidence>
<evidence type="ECO:0000313" key="15">
    <source>
        <dbReference type="Proteomes" id="UP000603227"/>
    </source>
</evidence>
<evidence type="ECO:0000256" key="3">
    <source>
        <dbReference type="ARBA" id="ARBA00010008"/>
    </source>
</evidence>
<sequence length="375" mass="38372">MAFGWIDEQAAARRRAGLVRTLRPRPADSPLLDLASNDYLGLARHPEIIEGAAEAARRWGGGATGSRLVTGTTELHGELERELADFCGFEAALVFSSGYAANLAAVTALAPHGSLVVSDAGNHASLIDGCRLARGTTQVVAHADPDAVRKALSTAKSPAITVSDTVFSVDGDAAPLAELAAACREYGAGLVVDDAHGLGVLGDGGRGAPHAAGLAGAPDVVVTVTLSKSLGSQGGAVLGPAHVIDHLVNAARTFIFDTGLAPAATGAALAALRLLRREPERAARAREVARALHTRLTASGHEAVRPDAAVVSVRAPSPDQAVRWAADCRSAGLAVGCFRPPSVPDGVSRLRLTARADLTEGQIDRAVGIIGDTRP</sequence>
<dbReference type="InterPro" id="IPR015421">
    <property type="entry name" value="PyrdxlP-dep_Trfase_major"/>
</dbReference>
<evidence type="ECO:0000256" key="5">
    <source>
        <dbReference type="ARBA" id="ARBA00013187"/>
    </source>
</evidence>
<dbReference type="InterPro" id="IPR050087">
    <property type="entry name" value="AON_synthase_class-II"/>
</dbReference>
<evidence type="ECO:0000259" key="13">
    <source>
        <dbReference type="Pfam" id="PF00155"/>
    </source>
</evidence>
<dbReference type="Gene3D" id="3.90.1150.10">
    <property type="entry name" value="Aspartate Aminotransferase, domain 1"/>
    <property type="match status" value="1"/>
</dbReference>
<evidence type="ECO:0000256" key="4">
    <source>
        <dbReference type="ARBA" id="ARBA00011738"/>
    </source>
</evidence>
<keyword evidence="15" id="KW-1185">Reference proteome</keyword>
<dbReference type="RefSeq" id="WP_189785011.1">
    <property type="nucleotide sequence ID" value="NZ_BNAT01000020.1"/>
</dbReference>
<dbReference type="AlphaFoldDB" id="A0A919DD13"/>
<reference evidence="14" key="1">
    <citation type="journal article" date="2014" name="Int. J. Syst. Evol. Microbiol.">
        <title>Complete genome sequence of Corynebacterium casei LMG S-19264T (=DSM 44701T), isolated from a smear-ripened cheese.</title>
        <authorList>
            <consortium name="US DOE Joint Genome Institute (JGI-PGF)"/>
            <person name="Walter F."/>
            <person name="Albersmeier A."/>
            <person name="Kalinowski J."/>
            <person name="Ruckert C."/>
        </authorList>
    </citation>
    <scope>NUCLEOTIDE SEQUENCE</scope>
    <source>
        <strain evidence="14">CGMCC 4.7403</strain>
    </source>
</reference>
<evidence type="ECO:0000256" key="9">
    <source>
        <dbReference type="ARBA" id="ARBA00032610"/>
    </source>
</evidence>
<dbReference type="Proteomes" id="UP000603227">
    <property type="component" value="Unassembled WGS sequence"/>
</dbReference>
<organism evidence="14 15">
    <name type="scientific">Streptomyces capitiformicae</name>
    <dbReference type="NCBI Taxonomy" id="2014920"/>
    <lineage>
        <taxon>Bacteria</taxon>
        <taxon>Bacillati</taxon>
        <taxon>Actinomycetota</taxon>
        <taxon>Actinomycetes</taxon>
        <taxon>Kitasatosporales</taxon>
        <taxon>Streptomycetaceae</taxon>
        <taxon>Streptomyces</taxon>
    </lineage>
</organism>
<evidence type="ECO:0000256" key="10">
    <source>
        <dbReference type="ARBA" id="ARBA00033381"/>
    </source>
</evidence>
<evidence type="ECO:0000256" key="1">
    <source>
        <dbReference type="ARBA" id="ARBA00001933"/>
    </source>
</evidence>
<evidence type="ECO:0000256" key="2">
    <source>
        <dbReference type="ARBA" id="ARBA00004746"/>
    </source>
</evidence>
<evidence type="ECO:0000256" key="11">
    <source>
        <dbReference type="ARBA" id="ARBA00047715"/>
    </source>
</evidence>
<protein>
    <recommendedName>
        <fullName evidence="5">8-amino-7-oxononanoate synthase</fullName>
        <ecNumber evidence="5">2.3.1.47</ecNumber>
    </recommendedName>
    <alternativeName>
        <fullName evidence="9">7-keto-8-amino-pelargonic acid synthase</fullName>
    </alternativeName>
    <alternativeName>
        <fullName evidence="10">8-amino-7-ketopelargonate synthase</fullName>
    </alternativeName>
</protein>
<dbReference type="GO" id="GO:0008710">
    <property type="term" value="F:8-amino-7-oxononanoate synthase activity"/>
    <property type="evidence" value="ECO:0007669"/>
    <property type="project" value="UniProtKB-EC"/>
</dbReference>
<dbReference type="InterPro" id="IPR015424">
    <property type="entry name" value="PyrdxlP-dep_Trfase"/>
</dbReference>
<dbReference type="Pfam" id="PF00155">
    <property type="entry name" value="Aminotran_1_2"/>
    <property type="match status" value="1"/>
</dbReference>
<evidence type="ECO:0000256" key="7">
    <source>
        <dbReference type="ARBA" id="ARBA00022756"/>
    </source>
</evidence>
<comment type="subunit">
    <text evidence="4">Homodimer.</text>
</comment>
<reference evidence="14" key="2">
    <citation type="submission" date="2020-09" db="EMBL/GenBank/DDBJ databases">
        <authorList>
            <person name="Sun Q."/>
            <person name="Zhou Y."/>
        </authorList>
    </citation>
    <scope>NUCLEOTIDE SEQUENCE</scope>
    <source>
        <strain evidence="14">CGMCC 4.7403</strain>
    </source>
</reference>
<evidence type="ECO:0000313" key="14">
    <source>
        <dbReference type="EMBL" id="GHE35777.1"/>
    </source>
</evidence>
<keyword evidence="7" id="KW-0093">Biotin biosynthesis</keyword>
<evidence type="ECO:0000256" key="12">
    <source>
        <dbReference type="RuleBase" id="RU003693"/>
    </source>
</evidence>
<accession>A0A919DD13</accession>
<dbReference type="EMBL" id="BNAT01000020">
    <property type="protein sequence ID" value="GHE35777.1"/>
    <property type="molecule type" value="Genomic_DNA"/>
</dbReference>
<comment type="cofactor">
    <cofactor evidence="1 12">
        <name>pyridoxal 5'-phosphate</name>
        <dbReference type="ChEBI" id="CHEBI:597326"/>
    </cofactor>
</comment>
<dbReference type="Gene3D" id="3.40.640.10">
    <property type="entry name" value="Type I PLP-dependent aspartate aminotransferase-like (Major domain)"/>
    <property type="match status" value="1"/>
</dbReference>
<proteinExistence type="inferred from homology"/>
<name>A0A919DD13_9ACTN</name>
<comment type="caution">
    <text evidence="14">The sequence shown here is derived from an EMBL/GenBank/DDBJ whole genome shotgun (WGS) entry which is preliminary data.</text>
</comment>
<comment type="pathway">
    <text evidence="2">Cofactor biosynthesis; biotin biosynthesis.</text>
</comment>
<keyword evidence="8 12" id="KW-0663">Pyridoxal phosphate</keyword>
<dbReference type="EC" id="2.3.1.47" evidence="5"/>
<dbReference type="GO" id="GO:0030170">
    <property type="term" value="F:pyridoxal phosphate binding"/>
    <property type="evidence" value="ECO:0007669"/>
    <property type="project" value="InterPro"/>
</dbReference>
<dbReference type="GO" id="GO:0009102">
    <property type="term" value="P:biotin biosynthetic process"/>
    <property type="evidence" value="ECO:0007669"/>
    <property type="project" value="UniProtKB-KW"/>
</dbReference>
<dbReference type="InterPro" id="IPR001917">
    <property type="entry name" value="Aminotrans_II_pyridoxalP_BS"/>
</dbReference>
<dbReference type="PROSITE" id="PS00599">
    <property type="entry name" value="AA_TRANSFER_CLASS_2"/>
    <property type="match status" value="1"/>
</dbReference>
<dbReference type="PANTHER" id="PTHR13693">
    <property type="entry name" value="CLASS II AMINOTRANSFERASE/8-AMINO-7-OXONONANOATE SYNTHASE"/>
    <property type="match status" value="1"/>
</dbReference>
<dbReference type="InterPro" id="IPR015422">
    <property type="entry name" value="PyrdxlP-dep_Trfase_small"/>
</dbReference>
<dbReference type="SUPFAM" id="SSF53383">
    <property type="entry name" value="PLP-dependent transferases"/>
    <property type="match status" value="1"/>
</dbReference>
<comment type="similarity">
    <text evidence="3">Belongs to the class-II pyridoxal-phosphate-dependent aminotransferase family. BioF subfamily.</text>
</comment>
<keyword evidence="6" id="KW-0808">Transferase</keyword>
<dbReference type="InterPro" id="IPR004839">
    <property type="entry name" value="Aminotransferase_I/II_large"/>
</dbReference>
<gene>
    <name evidence="14" type="ORF">GCM10017771_53710</name>
</gene>